<dbReference type="Proteomes" id="UP000749559">
    <property type="component" value="Unassembled WGS sequence"/>
</dbReference>
<feature type="region of interest" description="Disordered" evidence="2">
    <location>
        <begin position="1"/>
        <end position="36"/>
    </location>
</feature>
<protein>
    <submittedName>
        <fullName evidence="3">Uncharacterized protein</fullName>
    </submittedName>
</protein>
<evidence type="ECO:0000256" key="2">
    <source>
        <dbReference type="SAM" id="MobiDB-lite"/>
    </source>
</evidence>
<keyword evidence="1" id="KW-0175">Coiled coil</keyword>
<feature type="coiled-coil region" evidence="1">
    <location>
        <begin position="242"/>
        <end position="416"/>
    </location>
</feature>
<dbReference type="EMBL" id="CAIIXF020000004">
    <property type="protein sequence ID" value="CAH1781150.1"/>
    <property type="molecule type" value="Genomic_DNA"/>
</dbReference>
<comment type="caution">
    <text evidence="3">The sequence shown here is derived from an EMBL/GenBank/DDBJ whole genome shotgun (WGS) entry which is preliminary data.</text>
</comment>
<name>A0A8J1Y1R8_OWEFU</name>
<gene>
    <name evidence="3" type="ORF">OFUS_LOCUS7758</name>
</gene>
<proteinExistence type="predicted"/>
<evidence type="ECO:0000313" key="3">
    <source>
        <dbReference type="EMBL" id="CAH1781150.1"/>
    </source>
</evidence>
<reference evidence="3" key="1">
    <citation type="submission" date="2022-03" db="EMBL/GenBank/DDBJ databases">
        <authorList>
            <person name="Martin C."/>
        </authorList>
    </citation>
    <scope>NUCLEOTIDE SEQUENCE</scope>
</reference>
<dbReference type="AlphaFoldDB" id="A0A8J1Y1R8"/>
<organism evidence="3 4">
    <name type="scientific">Owenia fusiformis</name>
    <name type="common">Polychaete worm</name>
    <dbReference type="NCBI Taxonomy" id="6347"/>
    <lineage>
        <taxon>Eukaryota</taxon>
        <taxon>Metazoa</taxon>
        <taxon>Spiralia</taxon>
        <taxon>Lophotrochozoa</taxon>
        <taxon>Annelida</taxon>
        <taxon>Polychaeta</taxon>
        <taxon>Sedentaria</taxon>
        <taxon>Canalipalpata</taxon>
        <taxon>Sabellida</taxon>
        <taxon>Oweniida</taxon>
        <taxon>Oweniidae</taxon>
        <taxon>Owenia</taxon>
    </lineage>
</organism>
<accession>A0A8J1Y1R8</accession>
<evidence type="ECO:0000313" key="4">
    <source>
        <dbReference type="Proteomes" id="UP000749559"/>
    </source>
</evidence>
<evidence type="ECO:0000256" key="1">
    <source>
        <dbReference type="SAM" id="Coils"/>
    </source>
</evidence>
<keyword evidence="4" id="KW-1185">Reference proteome</keyword>
<sequence length="550" mass="62471">MSNIKKLFTGKLNKVSQKGKTKNSQNKRRPSGFINDGENIDVFFETVSEDAKRKQRRRGTIDCTPIHTNVGVTPIHTNVGVTPIDINDEVDGVCDINTNEHINNADKTAENAMHNQTDTTNKSNQTIHETDHITSNGKQHANDLENEFAVADGDEITGVNNVTKEKIQKKPLQREINLSLSSASSSTSCSGSDYEINNEDWRGSVTCEDNATSGPGGGVSRHMYDTINMRNDDNIGDKDELIRTLRKQLSITEIKLQEATKSEVLANQRKISLMYQVEERDEIKRTYQRDVDESQKTIERLSKKIITQEDQLFHLEDTNEELTANLKEANAKMKQNSVLMAATDDTLRELQEENKHILHQNVILEESVSKLKDQKEVMDHQKWELIQELKEVKAQLDKEKARVTQQEKEISLLKTSLKAIKTKMEEQKHPTNELKLVLKEGLTSLRDDILNGQISPIDGATVFQDGHHKGQGQRRMSDFEVSQPNRRGSLTLMGNISNRRRHSEQLGQLPLRGRNGLLTRRGSEVPIPCILEKDITDLTEEHLEMKHYFV</sequence>
<feature type="compositionally biased region" description="Basic residues" evidence="2">
    <location>
        <begin position="17"/>
        <end position="30"/>
    </location>
</feature>